<keyword evidence="4" id="KW-1185">Reference proteome</keyword>
<dbReference type="CDD" id="cd05379">
    <property type="entry name" value="CAP_bacterial"/>
    <property type="match status" value="1"/>
</dbReference>
<dbReference type="Pfam" id="PF00188">
    <property type="entry name" value="CAP"/>
    <property type="match status" value="1"/>
</dbReference>
<dbReference type="PANTHER" id="PTHR31157">
    <property type="entry name" value="SCP DOMAIN-CONTAINING PROTEIN"/>
    <property type="match status" value="1"/>
</dbReference>
<protein>
    <submittedName>
        <fullName evidence="3">CAP domain-containing protein</fullName>
    </submittedName>
</protein>
<accession>A0A838XN51</accession>
<name>A0A838XN51_9ACTN</name>
<evidence type="ECO:0000313" key="3">
    <source>
        <dbReference type="EMBL" id="MBA4608383.1"/>
    </source>
</evidence>
<sequence length="270" mass="28804">MRHTIALLLTASALVLGSAPAGAAATVPTKVAGFSTASQTAAPGATVRLAVKVTVKGRASARRVVSLQRHVGGRWVRADRARTTKYGRVVLTHRLGTKAGAATKLRVRVAAKGRLRAVNTRVRTVTVRGPWTPDARSKEILSRVNQARSTARSCGSESFAARGPVRLESRLSAAARRHAVDMATHDFFSHTGSNGSDLSDRVDAQGYDWSRLGENIAAGQDSAKQVVDAWLASPGHCRNIMGPFTELGVGYATGDTRYGTYWVQDFGTPR</sequence>
<organism evidence="3 4">
    <name type="scientific">Aeromicrobium phoceense</name>
    <dbReference type="NCBI Taxonomy" id="2754045"/>
    <lineage>
        <taxon>Bacteria</taxon>
        <taxon>Bacillati</taxon>
        <taxon>Actinomycetota</taxon>
        <taxon>Actinomycetes</taxon>
        <taxon>Propionibacteriales</taxon>
        <taxon>Nocardioidaceae</taxon>
        <taxon>Aeromicrobium</taxon>
    </lineage>
</organism>
<evidence type="ECO:0000313" key="4">
    <source>
        <dbReference type="Proteomes" id="UP000550354"/>
    </source>
</evidence>
<dbReference type="EMBL" id="JACEOG010000001">
    <property type="protein sequence ID" value="MBA4608383.1"/>
    <property type="molecule type" value="Genomic_DNA"/>
</dbReference>
<feature type="domain" description="SCP" evidence="2">
    <location>
        <begin position="141"/>
        <end position="266"/>
    </location>
</feature>
<dbReference type="InterPro" id="IPR035940">
    <property type="entry name" value="CAP_sf"/>
</dbReference>
<feature type="chain" id="PRO_5032891328" evidence="1">
    <location>
        <begin position="24"/>
        <end position="270"/>
    </location>
</feature>
<evidence type="ECO:0000256" key="1">
    <source>
        <dbReference type="SAM" id="SignalP"/>
    </source>
</evidence>
<proteinExistence type="predicted"/>
<dbReference type="SUPFAM" id="SSF55797">
    <property type="entry name" value="PR-1-like"/>
    <property type="match status" value="1"/>
</dbReference>
<dbReference type="InterPro" id="IPR014044">
    <property type="entry name" value="CAP_dom"/>
</dbReference>
<dbReference type="Proteomes" id="UP000550354">
    <property type="component" value="Unassembled WGS sequence"/>
</dbReference>
<dbReference type="AlphaFoldDB" id="A0A838XN51"/>
<evidence type="ECO:0000259" key="2">
    <source>
        <dbReference type="Pfam" id="PF00188"/>
    </source>
</evidence>
<feature type="signal peptide" evidence="1">
    <location>
        <begin position="1"/>
        <end position="23"/>
    </location>
</feature>
<dbReference type="Gene3D" id="3.40.33.10">
    <property type="entry name" value="CAP"/>
    <property type="match status" value="1"/>
</dbReference>
<comment type="caution">
    <text evidence="3">The sequence shown here is derived from an EMBL/GenBank/DDBJ whole genome shotgun (WGS) entry which is preliminary data.</text>
</comment>
<keyword evidence="1" id="KW-0732">Signal</keyword>
<dbReference type="PANTHER" id="PTHR31157:SF1">
    <property type="entry name" value="SCP DOMAIN-CONTAINING PROTEIN"/>
    <property type="match status" value="1"/>
</dbReference>
<reference evidence="3 4" key="1">
    <citation type="submission" date="2020-07" db="EMBL/GenBank/DDBJ databases">
        <title>Draft genome and description of Aeromicrobium phoceense strain Marseille-Q0843 isolated from healthy skin swab.</title>
        <authorList>
            <person name="Boxberger M."/>
            <person name="La Scola B."/>
        </authorList>
    </citation>
    <scope>NUCLEOTIDE SEQUENCE [LARGE SCALE GENOMIC DNA]</scope>
    <source>
        <strain evidence="3 4">Marseille-Q0843</strain>
    </source>
</reference>
<dbReference type="RefSeq" id="WP_181755187.1">
    <property type="nucleotide sequence ID" value="NZ_JACEOG010000001.1"/>
</dbReference>
<gene>
    <name evidence="3" type="ORF">H1W00_07835</name>
</gene>